<dbReference type="RefSeq" id="XP_043062148.1">
    <property type="nucleotide sequence ID" value="XM_043203016.1"/>
</dbReference>
<reference evidence="2" key="1">
    <citation type="journal article" date="2021" name="G3 (Bethesda)">
        <title>Genomic diversity, chromosomal rearrangements, and interspecies hybridization in the ogataea polymorpha species complex.</title>
        <authorList>
            <person name="Hanson S.J."/>
            <person name="Cinneide E.O."/>
            <person name="Salzberg L.I."/>
            <person name="Wolfe K.H."/>
            <person name="McGowan J."/>
            <person name="Fitzpatrick D.A."/>
            <person name="Matlin K."/>
        </authorList>
    </citation>
    <scope>NUCLEOTIDE SEQUENCE</scope>
    <source>
        <strain evidence="2">61-244</strain>
    </source>
</reference>
<dbReference type="AlphaFoldDB" id="A0AAN6DL67"/>
<evidence type="ECO:0000313" key="2">
    <source>
        <dbReference type="EMBL" id="KAG7821778.1"/>
    </source>
</evidence>
<comment type="caution">
    <text evidence="2">The sequence shown here is derived from an EMBL/GenBank/DDBJ whole genome shotgun (WGS) entry which is preliminary data.</text>
</comment>
<dbReference type="Gene3D" id="3.40.50.1240">
    <property type="entry name" value="Phosphoglycerate mutase-like"/>
    <property type="match status" value="1"/>
</dbReference>
<gene>
    <name evidence="2" type="ORF">KL928_000253</name>
</gene>
<evidence type="ECO:0008006" key="4">
    <source>
        <dbReference type="Google" id="ProtNLM"/>
    </source>
</evidence>
<feature type="compositionally biased region" description="Basic and acidic residues" evidence="1">
    <location>
        <begin position="453"/>
        <end position="463"/>
    </location>
</feature>
<proteinExistence type="predicted"/>
<protein>
    <recommendedName>
        <fullName evidence="4">Phosphoglycerate mutase-like protein</fullName>
    </recommendedName>
</protein>
<evidence type="ECO:0000313" key="3">
    <source>
        <dbReference type="Proteomes" id="UP001196530"/>
    </source>
</evidence>
<dbReference type="GeneID" id="66124304"/>
<dbReference type="InterPro" id="IPR029033">
    <property type="entry name" value="His_PPase_superfam"/>
</dbReference>
<evidence type="ECO:0000256" key="1">
    <source>
        <dbReference type="SAM" id="MobiDB-lite"/>
    </source>
</evidence>
<sequence>MLRHASRADKHDSDWSSMKSDPRVNHSDHWLAAYDPPIDPFRAINEVDLAYKKISSHIPTASRIFMHCSPYNRCVQTARLLANQFVHTESGIQSQKHQGIQRKLKLRIDQGLSEWLNENFRLEHLPPNDGGASMISNVNLYLENTLTSLPMTDDERSKLKALRDFDWLHNKFGKCGDYGEKPSEFQIRCANYLASLVRYYETHVPEELKEDSVILIITHGALISMFLEIILGRRNFSEIPVCTPIYLKNGRPECYLFKDYDFNLKSLVPVTKDQEFYHLLDKEFKLKDLNSKATTEDQLARFTPDVSQLVACNSPATHRPRSRTINVVGPTVDSNNKFSAPLRQVRSSKQLHLMDSTAKEGKILDLNKLEGFLGVTSDSDDESDVQLCNQGSSGSETEDSSSDLLLGEDIIVSDSNSFQDIVGHRNSMSKIKNSGFTISPGPNFEIQHQKCERRTEAFSKESRSSTSSTAPFESKHSTLEEMSAQDDCKYEILPFVQSNDEVHKKANTKSQNIHTYRLAQKSKGSLKRILFGSPDKQMQHCDESLTWLGSNIKKQVA</sequence>
<feature type="region of interest" description="Disordered" evidence="1">
    <location>
        <begin position="375"/>
        <end position="403"/>
    </location>
</feature>
<feature type="region of interest" description="Disordered" evidence="1">
    <location>
        <begin position="453"/>
        <end position="480"/>
    </location>
</feature>
<dbReference type="InterPro" id="IPR051710">
    <property type="entry name" value="Phosphatase_SH3-domain"/>
</dbReference>
<feature type="region of interest" description="Disordered" evidence="1">
    <location>
        <begin position="1"/>
        <end position="24"/>
    </location>
</feature>
<dbReference type="EMBL" id="JAHLUX010000001">
    <property type="protein sequence ID" value="KAG7821778.1"/>
    <property type="molecule type" value="Genomic_DNA"/>
</dbReference>
<accession>A0AAN6DL67</accession>
<dbReference type="PANTHER" id="PTHR16469:SF27">
    <property type="entry name" value="UBIQUITIN-ASSOCIATED AND SH3 DOMAIN-CONTAINING BA-RELATED"/>
    <property type="match status" value="1"/>
</dbReference>
<dbReference type="SUPFAM" id="SSF53254">
    <property type="entry name" value="Phosphoglycerate mutase-like"/>
    <property type="match status" value="1"/>
</dbReference>
<dbReference type="Proteomes" id="UP001196530">
    <property type="component" value="Unassembled WGS sequence"/>
</dbReference>
<name>A0AAN6DL67_PICAN</name>
<organism evidence="2 3">
    <name type="scientific">Pichia angusta</name>
    <name type="common">Yeast</name>
    <name type="synonym">Hansenula polymorpha</name>
    <dbReference type="NCBI Taxonomy" id="870730"/>
    <lineage>
        <taxon>Eukaryota</taxon>
        <taxon>Fungi</taxon>
        <taxon>Dikarya</taxon>
        <taxon>Ascomycota</taxon>
        <taxon>Saccharomycotina</taxon>
        <taxon>Pichiomycetes</taxon>
        <taxon>Pichiales</taxon>
        <taxon>Pichiaceae</taxon>
        <taxon>Ogataea</taxon>
    </lineage>
</organism>
<dbReference type="PANTHER" id="PTHR16469">
    <property type="entry name" value="UBIQUITIN-ASSOCIATED AND SH3 DOMAIN-CONTAINING BA-RELATED"/>
    <property type="match status" value="1"/>
</dbReference>